<sequence>MAMSDLNIPDPSDAGPSSNAPPARKRARYGNLDWEAHKNEIRKLYLDQDRTLKETMEVMAQTHSFNASEKLYKKKFKEWNWPKNIPVDIAFFMAQKARERREEQNKDTVFIYGGRHFDHKRAEDTISRAKRPRTDQMAIDVSTPPGVGYETPVTVVLSPGNEEIDAEGSDWDTSSDSADSNESFHLSWQGNTGSDFLKMRESALALSKQNKTADAEELLQRALSGLCHVSGITNEDTKKVSYDLANLYAETGREAEAVGVVEKVIRDHVQTLGFRNRETQQIVLQVVELLNAWNKHTEALGLLARARDILNSQKYSRRGSRKDKATRGREPRNNSDHLSDVIRSINETPDPANLEHGLGIARSHVATGDEGAERLLLATIDQCESNPESLAKQNIAARAELIKLYHNLGTVRIHWNRFKDAIATYKRLWALYPWDEDRFECFEFTEVVLQLAANLLKSGLLREARGIFLEAAEKATTVFGNSDERTVWVCITIGIVYQTYASWEDAVEWFESAYAKALASREWGVKDGIIPGIQDCNTVSHNKFTKNHIFACSGFKSVKHHLGLRHQCHKNHEMTSLAYAIAVLMNHSKKWRALDTLWSRLPSRNTEGWKEIYLDDVRRTWKRDYRGKSQRASRWSDLPRSVLAATLSPGTS</sequence>
<accession>A0ACC1PPF9</accession>
<proteinExistence type="predicted"/>
<evidence type="ECO:0000313" key="2">
    <source>
        <dbReference type="Proteomes" id="UP001143856"/>
    </source>
</evidence>
<comment type="caution">
    <text evidence="1">The sequence shown here is derived from an EMBL/GenBank/DDBJ whole genome shotgun (WGS) entry which is preliminary data.</text>
</comment>
<reference evidence="1" key="1">
    <citation type="submission" date="2022-10" db="EMBL/GenBank/DDBJ databases">
        <title>Genome Sequence of Xylaria curta.</title>
        <authorList>
            <person name="Buettner E."/>
        </authorList>
    </citation>
    <scope>NUCLEOTIDE SEQUENCE</scope>
    <source>
        <strain evidence="1">Babe10</strain>
    </source>
</reference>
<organism evidence="1 2">
    <name type="scientific">Xylaria curta</name>
    <dbReference type="NCBI Taxonomy" id="42375"/>
    <lineage>
        <taxon>Eukaryota</taxon>
        <taxon>Fungi</taxon>
        <taxon>Dikarya</taxon>
        <taxon>Ascomycota</taxon>
        <taxon>Pezizomycotina</taxon>
        <taxon>Sordariomycetes</taxon>
        <taxon>Xylariomycetidae</taxon>
        <taxon>Xylariales</taxon>
        <taxon>Xylariaceae</taxon>
        <taxon>Xylaria</taxon>
    </lineage>
</organism>
<protein>
    <submittedName>
        <fullName evidence="1">Uncharacterized protein</fullName>
    </submittedName>
</protein>
<gene>
    <name evidence="1" type="ORF">NUW58_g1107</name>
</gene>
<keyword evidence="2" id="KW-1185">Reference proteome</keyword>
<name>A0ACC1PPF9_9PEZI</name>
<dbReference type="EMBL" id="JAPDGR010000111">
    <property type="protein sequence ID" value="KAJ2996040.1"/>
    <property type="molecule type" value="Genomic_DNA"/>
</dbReference>
<evidence type="ECO:0000313" key="1">
    <source>
        <dbReference type="EMBL" id="KAJ2996040.1"/>
    </source>
</evidence>
<dbReference type="Proteomes" id="UP001143856">
    <property type="component" value="Unassembled WGS sequence"/>
</dbReference>